<dbReference type="EnsemblPlants" id="KRH75722">
    <property type="protein sequence ID" value="KRH75722"/>
    <property type="gene ID" value="GLYMA_01G104000"/>
</dbReference>
<sequence length="91" mass="10554">MIIKLLTQRTRYVCWVSLFKGTHVLLNLLKQANKLNHYITYLFILNVVVHILIIAKFIKPVDVMLTCGSNDIQRKEIAKSHTSCSKTARKR</sequence>
<keyword evidence="1" id="KW-0472">Membrane</keyword>
<keyword evidence="1" id="KW-1133">Transmembrane helix</keyword>
<feature type="transmembrane region" description="Helical" evidence="1">
    <location>
        <begin position="35"/>
        <end position="55"/>
    </location>
</feature>
<reference evidence="3" key="2">
    <citation type="submission" date="2018-02" db="UniProtKB">
        <authorList>
            <consortium name="EnsemblPlants"/>
        </authorList>
    </citation>
    <scope>IDENTIFICATION</scope>
    <source>
        <strain evidence="3">Williams 82</strain>
    </source>
</reference>
<reference evidence="2 3" key="1">
    <citation type="journal article" date="2010" name="Nature">
        <title>Genome sequence of the palaeopolyploid soybean.</title>
        <authorList>
            <person name="Schmutz J."/>
            <person name="Cannon S.B."/>
            <person name="Schlueter J."/>
            <person name="Ma J."/>
            <person name="Mitros T."/>
            <person name="Nelson W."/>
            <person name="Hyten D.L."/>
            <person name="Song Q."/>
            <person name="Thelen J.J."/>
            <person name="Cheng J."/>
            <person name="Xu D."/>
            <person name="Hellsten U."/>
            <person name="May G.D."/>
            <person name="Yu Y."/>
            <person name="Sakurai T."/>
            <person name="Umezawa T."/>
            <person name="Bhattacharyya M.K."/>
            <person name="Sandhu D."/>
            <person name="Valliyodan B."/>
            <person name="Lindquist E."/>
            <person name="Peto M."/>
            <person name="Grant D."/>
            <person name="Shu S."/>
            <person name="Goodstein D."/>
            <person name="Barry K."/>
            <person name="Futrell-Griggs M."/>
            <person name="Abernathy B."/>
            <person name="Du J."/>
            <person name="Tian Z."/>
            <person name="Zhu L."/>
            <person name="Gill N."/>
            <person name="Joshi T."/>
            <person name="Libault M."/>
            <person name="Sethuraman A."/>
            <person name="Zhang X.-C."/>
            <person name="Shinozaki K."/>
            <person name="Nguyen H.T."/>
            <person name="Wing R.A."/>
            <person name="Cregan P."/>
            <person name="Specht J."/>
            <person name="Grimwood J."/>
            <person name="Rokhsar D."/>
            <person name="Stacey G."/>
            <person name="Shoemaker R.C."/>
            <person name="Jackson S.A."/>
        </authorList>
    </citation>
    <scope>NUCLEOTIDE SEQUENCE</scope>
    <source>
        <strain evidence="3">cv. Williams 82</strain>
        <tissue evidence="2">Callus</tissue>
    </source>
</reference>
<keyword evidence="4" id="KW-1185">Reference proteome</keyword>
<keyword evidence="1" id="KW-0812">Transmembrane</keyword>
<dbReference type="EMBL" id="CM000834">
    <property type="protein sequence ID" value="KRH75722.1"/>
    <property type="molecule type" value="Genomic_DNA"/>
</dbReference>
<accession>A0A0R0L943</accession>
<dbReference type="Gramene" id="KRH75722">
    <property type="protein sequence ID" value="KRH75722"/>
    <property type="gene ID" value="GLYMA_01G104000"/>
</dbReference>
<dbReference type="Proteomes" id="UP000008827">
    <property type="component" value="Chromosome 1"/>
</dbReference>
<protein>
    <submittedName>
        <fullName evidence="2 3">Uncharacterized protein</fullName>
    </submittedName>
</protein>
<gene>
    <name evidence="2" type="ORF">GLYMA_01G104000</name>
</gene>
<reference evidence="2" key="3">
    <citation type="submission" date="2018-07" db="EMBL/GenBank/DDBJ databases">
        <title>WGS assembly of Glycine max.</title>
        <authorList>
            <person name="Schmutz J."/>
            <person name="Cannon S."/>
            <person name="Schlueter J."/>
            <person name="Ma J."/>
            <person name="Mitros T."/>
            <person name="Nelson W."/>
            <person name="Hyten D."/>
            <person name="Song Q."/>
            <person name="Thelen J."/>
            <person name="Cheng J."/>
            <person name="Xu D."/>
            <person name="Hellsten U."/>
            <person name="May G."/>
            <person name="Yu Y."/>
            <person name="Sakurai T."/>
            <person name="Umezawa T."/>
            <person name="Bhattacharyya M."/>
            <person name="Sandhu D."/>
            <person name="Valliyodan B."/>
            <person name="Lindquist E."/>
            <person name="Peto M."/>
            <person name="Grant D."/>
            <person name="Shu S."/>
            <person name="Goodstein D."/>
            <person name="Barry K."/>
            <person name="Futrell-Griggs M."/>
            <person name="Abernathy B."/>
            <person name="Du J."/>
            <person name="Tian Z."/>
            <person name="Zhu L."/>
            <person name="Gill N."/>
            <person name="Joshi T."/>
            <person name="Libault M."/>
            <person name="Sethuraman A."/>
            <person name="Zhang X."/>
            <person name="Shinozaki K."/>
            <person name="Nguyen H."/>
            <person name="Wing R."/>
            <person name="Cregan P."/>
            <person name="Specht J."/>
            <person name="Grimwood J."/>
            <person name="Rokhsar D."/>
            <person name="Stacey G."/>
            <person name="Shoemaker R."/>
            <person name="Jackson S."/>
        </authorList>
    </citation>
    <scope>NUCLEOTIDE SEQUENCE</scope>
    <source>
        <tissue evidence="2">Callus</tissue>
    </source>
</reference>
<proteinExistence type="predicted"/>
<dbReference type="InParanoid" id="A0A0R0L943"/>
<evidence type="ECO:0000256" key="1">
    <source>
        <dbReference type="SAM" id="Phobius"/>
    </source>
</evidence>
<name>A0A0R0L943_SOYBN</name>
<dbReference type="SMR" id="A0A0R0L943"/>
<evidence type="ECO:0000313" key="4">
    <source>
        <dbReference type="Proteomes" id="UP000008827"/>
    </source>
</evidence>
<evidence type="ECO:0000313" key="3">
    <source>
        <dbReference type="EnsemblPlants" id="KRH75722"/>
    </source>
</evidence>
<organism evidence="2">
    <name type="scientific">Glycine max</name>
    <name type="common">Soybean</name>
    <name type="synonym">Glycine hispida</name>
    <dbReference type="NCBI Taxonomy" id="3847"/>
    <lineage>
        <taxon>Eukaryota</taxon>
        <taxon>Viridiplantae</taxon>
        <taxon>Streptophyta</taxon>
        <taxon>Embryophyta</taxon>
        <taxon>Tracheophyta</taxon>
        <taxon>Spermatophyta</taxon>
        <taxon>Magnoliopsida</taxon>
        <taxon>eudicotyledons</taxon>
        <taxon>Gunneridae</taxon>
        <taxon>Pentapetalae</taxon>
        <taxon>rosids</taxon>
        <taxon>fabids</taxon>
        <taxon>Fabales</taxon>
        <taxon>Fabaceae</taxon>
        <taxon>Papilionoideae</taxon>
        <taxon>50 kb inversion clade</taxon>
        <taxon>NPAAA clade</taxon>
        <taxon>indigoferoid/millettioid clade</taxon>
        <taxon>Phaseoleae</taxon>
        <taxon>Glycine</taxon>
        <taxon>Glycine subgen. Soja</taxon>
    </lineage>
</organism>
<dbReference type="AlphaFoldDB" id="A0A0R0L943"/>
<evidence type="ECO:0000313" key="2">
    <source>
        <dbReference type="EMBL" id="KRH75722.1"/>
    </source>
</evidence>
<feature type="transmembrane region" description="Helical" evidence="1">
    <location>
        <begin position="12"/>
        <end position="29"/>
    </location>
</feature>